<accession>D4H4Z5</accession>
<evidence type="ECO:0000313" key="7">
    <source>
        <dbReference type="Proteomes" id="UP000002012"/>
    </source>
</evidence>
<dbReference type="OrthoDB" id="9811590at2"/>
<feature type="transmembrane region" description="Helical" evidence="5">
    <location>
        <begin position="103"/>
        <end position="124"/>
    </location>
</feature>
<dbReference type="Pfam" id="PF02659">
    <property type="entry name" value="Mntp"/>
    <property type="match status" value="1"/>
</dbReference>
<dbReference type="RefSeq" id="WP_013011848.1">
    <property type="nucleotide sequence ID" value="NC_013943.1"/>
</dbReference>
<gene>
    <name evidence="6" type="ordered locus">Dacet_2593</name>
</gene>
<dbReference type="InParanoid" id="D4H4Z5"/>
<dbReference type="InterPro" id="IPR003810">
    <property type="entry name" value="Mntp/YtaF"/>
</dbReference>
<keyword evidence="2 5" id="KW-0812">Transmembrane</keyword>
<feature type="transmembrane region" description="Helical" evidence="5">
    <location>
        <begin position="162"/>
        <end position="179"/>
    </location>
</feature>
<evidence type="ECO:0000256" key="2">
    <source>
        <dbReference type="ARBA" id="ARBA00022692"/>
    </source>
</evidence>
<feature type="transmembrane region" description="Helical" evidence="5">
    <location>
        <begin position="130"/>
        <end position="150"/>
    </location>
</feature>
<dbReference type="STRING" id="522772.Dacet_2593"/>
<feature type="transmembrane region" description="Helical" evidence="5">
    <location>
        <begin position="67"/>
        <end position="83"/>
    </location>
</feature>
<organism evidence="6 7">
    <name type="scientific">Denitrovibrio acetiphilus (strain DSM 12809 / NBRC 114555 / N2460)</name>
    <dbReference type="NCBI Taxonomy" id="522772"/>
    <lineage>
        <taxon>Bacteria</taxon>
        <taxon>Pseudomonadati</taxon>
        <taxon>Deferribacterota</taxon>
        <taxon>Deferribacteres</taxon>
        <taxon>Deferribacterales</taxon>
        <taxon>Geovibrionaceae</taxon>
        <taxon>Denitrovibrio</taxon>
    </lineage>
</organism>
<sequence length="180" mass="19316">MISFIDILGIAVAMSIDAFCVSVCIGVKYHQPKHYLRLGGSFGFFQFLMPVLGAVAGRVLLGYTDNLKYLAAFILFFVAFNMLREGLQHKECRVYLSDPTVGLSIIMLSLATSMDALGAGISLALWDGGIVSASCIIGVVCMCFAFGGVHMGRSSSKYIGHYAEYAGSAVLAVIGLKFIF</sequence>
<dbReference type="AlphaFoldDB" id="D4H4Z5"/>
<keyword evidence="7" id="KW-1185">Reference proteome</keyword>
<name>D4H4Z5_DENA2</name>
<dbReference type="FunCoup" id="D4H4Z5">
    <property type="interactions" value="69"/>
</dbReference>
<feature type="transmembrane region" description="Helical" evidence="5">
    <location>
        <begin position="6"/>
        <end position="27"/>
    </location>
</feature>
<keyword evidence="4 5" id="KW-0472">Membrane</keyword>
<proteinExistence type="predicted"/>
<evidence type="ECO:0000256" key="4">
    <source>
        <dbReference type="ARBA" id="ARBA00023136"/>
    </source>
</evidence>
<dbReference type="PaxDb" id="522772-Dacet_2593"/>
<dbReference type="HOGENOM" id="CLU_096410_3_0_0"/>
<dbReference type="PANTHER" id="PTHR35529">
    <property type="entry name" value="MANGANESE EFFLUX PUMP MNTP-RELATED"/>
    <property type="match status" value="1"/>
</dbReference>
<evidence type="ECO:0000313" key="6">
    <source>
        <dbReference type="EMBL" id="ADD69351.1"/>
    </source>
</evidence>
<dbReference type="Proteomes" id="UP000002012">
    <property type="component" value="Chromosome"/>
</dbReference>
<feature type="transmembrane region" description="Helical" evidence="5">
    <location>
        <begin position="39"/>
        <end position="61"/>
    </location>
</feature>
<reference evidence="6 7" key="1">
    <citation type="journal article" date="2010" name="Stand. Genomic Sci.">
        <title>Complete genome sequence of Denitrovibrio acetiphilus type strain (N2460).</title>
        <authorList>
            <person name="Kiss H."/>
            <person name="Lang E."/>
            <person name="Lapidus A."/>
            <person name="Copeland A."/>
            <person name="Nolan M."/>
            <person name="Glavina Del Rio T."/>
            <person name="Chen F."/>
            <person name="Lucas S."/>
            <person name="Tice H."/>
            <person name="Cheng J.F."/>
            <person name="Han C."/>
            <person name="Goodwin L."/>
            <person name="Pitluck S."/>
            <person name="Liolios K."/>
            <person name="Pati A."/>
            <person name="Ivanova N."/>
            <person name="Mavromatis K."/>
            <person name="Chen A."/>
            <person name="Palaniappan K."/>
            <person name="Land M."/>
            <person name="Hauser L."/>
            <person name="Chang Y.J."/>
            <person name="Jeffries C.D."/>
            <person name="Detter J.C."/>
            <person name="Brettin T."/>
            <person name="Spring S."/>
            <person name="Rohde M."/>
            <person name="Goker M."/>
            <person name="Woyke T."/>
            <person name="Bristow J."/>
            <person name="Eisen J.A."/>
            <person name="Markowitz V."/>
            <person name="Hugenholtz P."/>
            <person name="Kyrpides N.C."/>
            <person name="Klenk H.P."/>
        </authorList>
    </citation>
    <scope>NUCLEOTIDE SEQUENCE [LARGE SCALE GENOMIC DNA]</scope>
    <source>
        <strain evidence="7">DSM 12809 / NBRC 114555 / N2460</strain>
    </source>
</reference>
<evidence type="ECO:0000256" key="3">
    <source>
        <dbReference type="ARBA" id="ARBA00022989"/>
    </source>
</evidence>
<dbReference type="PANTHER" id="PTHR35529:SF1">
    <property type="entry name" value="MANGANESE EFFLUX PUMP MNTP-RELATED"/>
    <property type="match status" value="1"/>
</dbReference>
<keyword evidence="1" id="KW-1003">Cell membrane</keyword>
<protein>
    <recommendedName>
        <fullName evidence="8">Manganese efflux pump MntP</fullName>
    </recommendedName>
</protein>
<dbReference type="EMBL" id="CP001968">
    <property type="protein sequence ID" value="ADD69351.1"/>
    <property type="molecule type" value="Genomic_DNA"/>
</dbReference>
<dbReference type="eggNOG" id="COG1971">
    <property type="taxonomic scope" value="Bacteria"/>
</dbReference>
<evidence type="ECO:0000256" key="5">
    <source>
        <dbReference type="SAM" id="Phobius"/>
    </source>
</evidence>
<dbReference type="KEGG" id="dap:Dacet_2593"/>
<evidence type="ECO:0000256" key="1">
    <source>
        <dbReference type="ARBA" id="ARBA00022475"/>
    </source>
</evidence>
<keyword evidence="3 5" id="KW-1133">Transmembrane helix</keyword>
<evidence type="ECO:0008006" key="8">
    <source>
        <dbReference type="Google" id="ProtNLM"/>
    </source>
</evidence>